<sequence>MSSSELQYIIEMSGQRLLPVSNTDNDIPVSERLQLLRDKAHAWFKVDIHSSKAVLMKRTLRYWVAGGHVCSWYPLEDTARIFPILPEPSQRSFQRNWPPGTLCSVPHSENLDIIMDLAQNLIAVAYIVDNDNERVYINLGTLDGDEVHPQAAGERLFLSDDMRNPFHETTSVVLKSFGRHIALSHNVPLYDNENPFGGKWQLQVWDWKHSTTSSSILNGAMNYRSDITVAFFFLGNDRLLVTTDNLYLYSIEDMSQPPELLAWFLMPVSLTLWGLLPMDDIEHPQTRMLAQPTMYTSDPAHRLICLNVPCRLKVDSYTQFFIISTRIFFDLDGTGVATPIPWEHWGPSNARIFQHPYHGRVHISGNRVLQALPVGDSEYIFHLMDFSPLAATNSRGLGHLVKEPSTIEISTCRPGRSLTTSMPYVHVMFSDRKFVSIESALENIWIDKDRIYMLIADLDFSTVDGELISVKRPIGRLDVIDT</sequence>
<accession>A0A0C9ZDP5</accession>
<reference evidence="1 2" key="1">
    <citation type="submission" date="2014-04" db="EMBL/GenBank/DDBJ databases">
        <authorList>
            <consortium name="DOE Joint Genome Institute"/>
            <person name="Kuo A."/>
            <person name="Ruytinx J."/>
            <person name="Rineau F."/>
            <person name="Colpaert J."/>
            <person name="Kohler A."/>
            <person name="Nagy L.G."/>
            <person name="Floudas D."/>
            <person name="Copeland A."/>
            <person name="Barry K.W."/>
            <person name="Cichocki N."/>
            <person name="Veneault-Fourrey C."/>
            <person name="LaButti K."/>
            <person name="Lindquist E.A."/>
            <person name="Lipzen A."/>
            <person name="Lundell T."/>
            <person name="Morin E."/>
            <person name="Murat C."/>
            <person name="Sun H."/>
            <person name="Tunlid A."/>
            <person name="Henrissat B."/>
            <person name="Grigoriev I.V."/>
            <person name="Hibbett D.S."/>
            <person name="Martin F."/>
            <person name="Nordberg H.P."/>
            <person name="Cantor M.N."/>
            <person name="Hua S.X."/>
        </authorList>
    </citation>
    <scope>NUCLEOTIDE SEQUENCE [LARGE SCALE GENOMIC DNA]</scope>
    <source>
        <strain evidence="1 2">UH-Slu-Lm8-n1</strain>
    </source>
</reference>
<dbReference type="InParanoid" id="A0A0C9ZDP5"/>
<evidence type="ECO:0000313" key="1">
    <source>
        <dbReference type="EMBL" id="KIK35625.1"/>
    </source>
</evidence>
<dbReference type="Proteomes" id="UP000054485">
    <property type="component" value="Unassembled WGS sequence"/>
</dbReference>
<dbReference type="EMBL" id="KN835604">
    <property type="protein sequence ID" value="KIK35625.1"/>
    <property type="molecule type" value="Genomic_DNA"/>
</dbReference>
<dbReference type="OrthoDB" id="2634549at2759"/>
<keyword evidence="2" id="KW-1185">Reference proteome</keyword>
<organism evidence="1 2">
    <name type="scientific">Suillus luteus UH-Slu-Lm8-n1</name>
    <dbReference type="NCBI Taxonomy" id="930992"/>
    <lineage>
        <taxon>Eukaryota</taxon>
        <taxon>Fungi</taxon>
        <taxon>Dikarya</taxon>
        <taxon>Basidiomycota</taxon>
        <taxon>Agaricomycotina</taxon>
        <taxon>Agaricomycetes</taxon>
        <taxon>Agaricomycetidae</taxon>
        <taxon>Boletales</taxon>
        <taxon>Suillineae</taxon>
        <taxon>Suillaceae</taxon>
        <taxon>Suillus</taxon>
    </lineage>
</organism>
<reference evidence="2" key="2">
    <citation type="submission" date="2015-01" db="EMBL/GenBank/DDBJ databases">
        <title>Evolutionary Origins and Diversification of the Mycorrhizal Mutualists.</title>
        <authorList>
            <consortium name="DOE Joint Genome Institute"/>
            <consortium name="Mycorrhizal Genomics Consortium"/>
            <person name="Kohler A."/>
            <person name="Kuo A."/>
            <person name="Nagy L.G."/>
            <person name="Floudas D."/>
            <person name="Copeland A."/>
            <person name="Barry K.W."/>
            <person name="Cichocki N."/>
            <person name="Veneault-Fourrey C."/>
            <person name="LaButti K."/>
            <person name="Lindquist E.A."/>
            <person name="Lipzen A."/>
            <person name="Lundell T."/>
            <person name="Morin E."/>
            <person name="Murat C."/>
            <person name="Riley R."/>
            <person name="Ohm R."/>
            <person name="Sun H."/>
            <person name="Tunlid A."/>
            <person name="Henrissat B."/>
            <person name="Grigoriev I.V."/>
            <person name="Hibbett D.S."/>
            <person name="Martin F."/>
        </authorList>
    </citation>
    <scope>NUCLEOTIDE SEQUENCE [LARGE SCALE GENOMIC DNA]</scope>
    <source>
        <strain evidence="2">UH-Slu-Lm8-n1</strain>
    </source>
</reference>
<dbReference type="HOGENOM" id="CLU_519888_0_0_1"/>
<protein>
    <submittedName>
        <fullName evidence="1">Unplaced genomic scaffold CY34scaffold_473, whole genome shotgun sequence</fullName>
    </submittedName>
</protein>
<proteinExistence type="predicted"/>
<gene>
    <name evidence="1" type="ORF">CY34DRAFT_16904</name>
</gene>
<dbReference type="AlphaFoldDB" id="A0A0C9ZDP5"/>
<evidence type="ECO:0000313" key="2">
    <source>
        <dbReference type="Proteomes" id="UP000054485"/>
    </source>
</evidence>
<name>A0A0C9ZDP5_9AGAM</name>